<accession>A0A498QM89</accession>
<dbReference type="Proteomes" id="UP000268285">
    <property type="component" value="Unassembled WGS sequence"/>
</dbReference>
<reference evidence="1 2" key="1">
    <citation type="submission" date="2018-09" db="EMBL/GenBank/DDBJ databases">
        <authorList>
            <person name="Tagini F."/>
        </authorList>
    </citation>
    <scope>NUCLEOTIDE SEQUENCE [LARGE SCALE GENOMIC DNA]</scope>
    <source>
        <strain evidence="1 2">MK142</strain>
    </source>
</reference>
<organism evidence="1 2">
    <name type="scientific">Mycobacterium pseudokansasii</name>
    <dbReference type="NCBI Taxonomy" id="2341080"/>
    <lineage>
        <taxon>Bacteria</taxon>
        <taxon>Bacillati</taxon>
        <taxon>Actinomycetota</taxon>
        <taxon>Actinomycetes</taxon>
        <taxon>Mycobacteriales</taxon>
        <taxon>Mycobacteriaceae</taxon>
        <taxon>Mycobacterium</taxon>
    </lineage>
</organism>
<gene>
    <name evidence="1" type="ORF">LAUMK142_00616</name>
</gene>
<evidence type="ECO:0000313" key="2">
    <source>
        <dbReference type="Proteomes" id="UP000268285"/>
    </source>
</evidence>
<dbReference type="EMBL" id="UPHU01000001">
    <property type="protein sequence ID" value="VBA47126.1"/>
    <property type="molecule type" value="Genomic_DNA"/>
</dbReference>
<name>A0A498QM89_9MYCO</name>
<evidence type="ECO:0000313" key="1">
    <source>
        <dbReference type="EMBL" id="VBA47126.1"/>
    </source>
</evidence>
<sequence>MCPSRSGADPADLRDCRTLAAVALGDGVIGGASAQSWALVSANPVLSVPGFATLGAGMALVPTALTISVASVAIHYTGAFEAAGQCHRDAIVSPAV</sequence>
<keyword evidence="2" id="KW-1185">Reference proteome</keyword>
<dbReference type="AlphaFoldDB" id="A0A498QM89"/>
<protein>
    <submittedName>
        <fullName evidence="1">Uncharacterized protein</fullName>
    </submittedName>
</protein>
<proteinExistence type="predicted"/>